<dbReference type="Pfam" id="PF00169">
    <property type="entry name" value="PH"/>
    <property type="match status" value="2"/>
</dbReference>
<protein>
    <recommendedName>
        <fullName evidence="8">Actin filament-associated protein 1</fullName>
    </recommendedName>
    <alternativeName>
        <fullName evidence="9">110 kDa actin filament-associated protein</fullName>
    </alternativeName>
</protein>
<dbReference type="GO" id="GO:0005829">
    <property type="term" value="C:cytosol"/>
    <property type="evidence" value="ECO:0007669"/>
    <property type="project" value="TreeGrafter"/>
</dbReference>
<reference evidence="13" key="2">
    <citation type="submission" date="2025-08" db="UniProtKB">
        <authorList>
            <consortium name="Ensembl"/>
        </authorList>
    </citation>
    <scope>IDENTIFICATION</scope>
</reference>
<dbReference type="GO" id="GO:0003779">
    <property type="term" value="F:actin binding"/>
    <property type="evidence" value="ECO:0007669"/>
    <property type="project" value="UniProtKB-KW"/>
</dbReference>
<dbReference type="GO" id="GO:0001725">
    <property type="term" value="C:stress fiber"/>
    <property type="evidence" value="ECO:0007669"/>
    <property type="project" value="UniProtKB-SubCell"/>
</dbReference>
<feature type="region of interest" description="Disordered" evidence="11">
    <location>
        <begin position="49"/>
        <end position="79"/>
    </location>
</feature>
<feature type="region of interest" description="Disordered" evidence="11">
    <location>
        <begin position="634"/>
        <end position="709"/>
    </location>
</feature>
<proteinExistence type="predicted"/>
<dbReference type="InterPro" id="IPR001849">
    <property type="entry name" value="PH_domain"/>
</dbReference>
<dbReference type="PROSITE" id="PS50003">
    <property type="entry name" value="PH_DOMAIN"/>
    <property type="match status" value="2"/>
</dbReference>
<dbReference type="GO" id="GO:0042169">
    <property type="term" value="F:SH2 domain binding"/>
    <property type="evidence" value="ECO:0007669"/>
    <property type="project" value="TreeGrafter"/>
</dbReference>
<feature type="domain" description="PH" evidence="12">
    <location>
        <begin position="142"/>
        <end position="238"/>
    </location>
</feature>
<evidence type="ECO:0000256" key="5">
    <source>
        <dbReference type="ARBA" id="ARBA00023054"/>
    </source>
</evidence>
<keyword evidence="5 10" id="KW-0175">Coiled coil</keyword>
<keyword evidence="14" id="KW-1185">Reference proteome</keyword>
<dbReference type="PANTHER" id="PTHR14338:SF8">
    <property type="entry name" value="ACTIN FILAMENT-ASSOCIATED PROTEIN 1"/>
    <property type="match status" value="1"/>
</dbReference>
<evidence type="ECO:0000256" key="10">
    <source>
        <dbReference type="SAM" id="Coils"/>
    </source>
</evidence>
<keyword evidence="6" id="KW-0009">Actin-binding</keyword>
<keyword evidence="4" id="KW-0677">Repeat</keyword>
<dbReference type="OrthoDB" id="5970758at2759"/>
<dbReference type="InterPro" id="IPR011993">
    <property type="entry name" value="PH-like_dom_sf"/>
</dbReference>
<dbReference type="GeneTree" id="ENSGT00950000183067"/>
<evidence type="ECO:0000313" key="14">
    <source>
        <dbReference type="Proteomes" id="UP000265040"/>
    </source>
</evidence>
<accession>A0A7N6BE65</accession>
<evidence type="ECO:0000256" key="7">
    <source>
        <dbReference type="ARBA" id="ARBA00023212"/>
    </source>
</evidence>
<feature type="compositionally biased region" description="Low complexity" evidence="11">
    <location>
        <begin position="659"/>
        <end position="672"/>
    </location>
</feature>
<dbReference type="PANTHER" id="PTHR14338">
    <property type="entry name" value="ACTIN FILAMENT-ASSOCIATED PROTEIN 1 FAMILY MEMBER"/>
    <property type="match status" value="1"/>
</dbReference>
<evidence type="ECO:0000259" key="12">
    <source>
        <dbReference type="PROSITE" id="PS50003"/>
    </source>
</evidence>
<evidence type="ECO:0000256" key="2">
    <source>
        <dbReference type="ARBA" id="ARBA00022490"/>
    </source>
</evidence>
<dbReference type="GO" id="GO:0017124">
    <property type="term" value="F:SH3 domain binding"/>
    <property type="evidence" value="ECO:0007669"/>
    <property type="project" value="TreeGrafter"/>
</dbReference>
<keyword evidence="3" id="KW-0597">Phosphoprotein</keyword>
<dbReference type="Proteomes" id="UP000265040">
    <property type="component" value="Chromosome 18"/>
</dbReference>
<evidence type="ECO:0000256" key="4">
    <source>
        <dbReference type="ARBA" id="ARBA00022737"/>
    </source>
</evidence>
<sequence length="709" mass="78678">MEELVCELHLFLDLLDREYLSAGVREKKIHLSNILLRVLSDKEIHSGLPAPPQMPLPEIPHPWLPPNSGPPPLPSSSLPEGYYEEAVPLSPGKAPEYITSNYDSDAMSSSYESYDEEEEDGKGQKMRHQWPSEEASMDLVKDARICAFLLRKKRFGQWTKLLCVIKDNKLLCYKSSKDHTPQMELNLSGCSITHIPKDGKKKKHELKIVHQGADALVLAVQSKEQAEEWLKVMREVCANGCVDIDGAGSGSPVHKPELEKVNLYSEIHIKFFTRICCSGKGKKNSKSEQKTGTVGKGAGKKITKIIGLGKKKPSTDEQTSSAEEDVPTCGYLNVLSNNRWRERWCRLRDNQLLLHKDRDDLKSHIASLPLRGCEVSPGLDHKHPFAFRLLRNGQEVAVLEASSSEEMGRWLGVLLAETGSTTDPATLHYDYIDVETTANVIQLAKQSFCFTSKRAVSPNPYLDNPVNGYACPTGMSLHYDDVPINGMLKGKKGTAANGVSSKQKTEPKNQSKKNGVNGTNGTASLKHGDQCKYGKNRVEADAKRLQAKEEDLMKKKQEIRNHLTHLKKERRDLRTAVEAAAGKRSHASLSDRLKKVEDDCRQKEEERVNLELELTEVKESLKKALSGGVTLGLTIEPKAGSSSPQSPVTLRRTQESSPLSSCDTSDTESCSLPVNSASLLRRQQSGQKASPARGHVLRKAKEWEQKNGT</sequence>
<name>A0A7N6BE65_ANATE</name>
<organism evidence="13 14">
    <name type="scientific">Anabas testudineus</name>
    <name type="common">Climbing perch</name>
    <name type="synonym">Anthias testudineus</name>
    <dbReference type="NCBI Taxonomy" id="64144"/>
    <lineage>
        <taxon>Eukaryota</taxon>
        <taxon>Metazoa</taxon>
        <taxon>Chordata</taxon>
        <taxon>Craniata</taxon>
        <taxon>Vertebrata</taxon>
        <taxon>Euteleostomi</taxon>
        <taxon>Actinopterygii</taxon>
        <taxon>Neopterygii</taxon>
        <taxon>Teleostei</taxon>
        <taxon>Neoteleostei</taxon>
        <taxon>Acanthomorphata</taxon>
        <taxon>Anabantaria</taxon>
        <taxon>Anabantiformes</taxon>
        <taxon>Anabantoidei</taxon>
        <taxon>Anabantidae</taxon>
        <taxon>Anabas</taxon>
    </lineage>
</organism>
<dbReference type="FunFam" id="2.30.29.30:FF:000020">
    <property type="entry name" value="Actin filament-associated protein 1-like 2 isoform 1"/>
    <property type="match status" value="1"/>
</dbReference>
<gene>
    <name evidence="13" type="primary">AFAP1</name>
</gene>
<feature type="compositionally biased region" description="Polar residues" evidence="11">
    <location>
        <begin position="512"/>
        <end position="523"/>
    </location>
</feature>
<dbReference type="Gene3D" id="2.30.29.30">
    <property type="entry name" value="Pleckstrin-homology domain (PH domain)/Phosphotyrosine-binding domain (PTB)"/>
    <property type="match status" value="2"/>
</dbReference>
<keyword evidence="2" id="KW-0963">Cytoplasm</keyword>
<dbReference type="SMART" id="SM00233">
    <property type="entry name" value="PH"/>
    <property type="match status" value="2"/>
</dbReference>
<reference evidence="13" key="3">
    <citation type="submission" date="2025-09" db="UniProtKB">
        <authorList>
            <consortium name="Ensembl"/>
        </authorList>
    </citation>
    <scope>IDENTIFICATION</scope>
</reference>
<evidence type="ECO:0000256" key="11">
    <source>
        <dbReference type="SAM" id="MobiDB-lite"/>
    </source>
</evidence>
<dbReference type="Ensembl" id="ENSATET00000042253.2">
    <property type="protein sequence ID" value="ENSATEP00000062481.1"/>
    <property type="gene ID" value="ENSATEG00000020578.3"/>
</dbReference>
<feature type="compositionally biased region" description="Basic and acidic residues" evidence="11">
    <location>
        <begin position="699"/>
        <end position="709"/>
    </location>
</feature>
<feature type="coiled-coil region" evidence="10">
    <location>
        <begin position="535"/>
        <end position="620"/>
    </location>
</feature>
<evidence type="ECO:0000256" key="1">
    <source>
        <dbReference type="ARBA" id="ARBA00004529"/>
    </source>
</evidence>
<evidence type="ECO:0000313" key="13">
    <source>
        <dbReference type="Ensembl" id="ENSATEP00000062481.1"/>
    </source>
</evidence>
<dbReference type="CDD" id="cd13307">
    <property type="entry name" value="PH2_AFAP"/>
    <property type="match status" value="1"/>
</dbReference>
<feature type="domain" description="PH" evidence="12">
    <location>
        <begin position="325"/>
        <end position="419"/>
    </location>
</feature>
<feature type="region of interest" description="Disordered" evidence="11">
    <location>
        <begin position="105"/>
        <end position="124"/>
    </location>
</feature>
<dbReference type="AlphaFoldDB" id="A0A7N6BE65"/>
<evidence type="ECO:0000256" key="6">
    <source>
        <dbReference type="ARBA" id="ARBA00023203"/>
    </source>
</evidence>
<dbReference type="SUPFAM" id="SSF50729">
    <property type="entry name" value="PH domain-like"/>
    <property type="match status" value="2"/>
</dbReference>
<comment type="subcellular location">
    <subcellularLocation>
        <location evidence="1">Cytoplasm</location>
        <location evidence="1">Cytoskeleton</location>
        <location evidence="1">Stress fiber</location>
    </subcellularLocation>
</comment>
<dbReference type="FunFam" id="2.30.29.30:FF:000122">
    <property type="entry name" value="Actin filament associated protein 1"/>
    <property type="match status" value="1"/>
</dbReference>
<dbReference type="CDD" id="cd13306">
    <property type="entry name" value="PH1_AFAP"/>
    <property type="match status" value="1"/>
</dbReference>
<keyword evidence="7" id="KW-0206">Cytoskeleton</keyword>
<dbReference type="InterPro" id="IPR030113">
    <property type="entry name" value="AFAP"/>
</dbReference>
<reference evidence="13" key="1">
    <citation type="submission" date="2021-04" db="EMBL/GenBank/DDBJ databases">
        <authorList>
            <consortium name="Wellcome Sanger Institute Data Sharing"/>
        </authorList>
    </citation>
    <scope>NUCLEOTIDE SEQUENCE [LARGE SCALE GENOMIC DNA]</scope>
</reference>
<evidence type="ECO:0000256" key="3">
    <source>
        <dbReference type="ARBA" id="ARBA00022553"/>
    </source>
</evidence>
<feature type="compositionally biased region" description="Pro residues" evidence="11">
    <location>
        <begin position="49"/>
        <end position="74"/>
    </location>
</feature>
<evidence type="ECO:0000256" key="8">
    <source>
        <dbReference type="ARBA" id="ARBA00072591"/>
    </source>
</evidence>
<feature type="region of interest" description="Disordered" evidence="11">
    <location>
        <begin position="490"/>
        <end position="529"/>
    </location>
</feature>
<feature type="compositionally biased region" description="Polar residues" evidence="11">
    <location>
        <begin position="673"/>
        <end position="688"/>
    </location>
</feature>
<evidence type="ECO:0000256" key="9">
    <source>
        <dbReference type="ARBA" id="ARBA00077925"/>
    </source>
</evidence>